<evidence type="ECO:0000256" key="1">
    <source>
        <dbReference type="SAM" id="MobiDB-lite"/>
    </source>
</evidence>
<feature type="compositionally biased region" description="Acidic residues" evidence="1">
    <location>
        <begin position="92"/>
        <end position="101"/>
    </location>
</feature>
<gene>
    <name evidence="2" type="ORF">R3P38DRAFT_2495947</name>
</gene>
<protein>
    <submittedName>
        <fullName evidence="2">DUF659 domain-containing protein</fullName>
    </submittedName>
</protein>
<name>A0AAW0E6H6_9AGAR</name>
<proteinExistence type="predicted"/>
<dbReference type="Proteomes" id="UP001362999">
    <property type="component" value="Unassembled WGS sequence"/>
</dbReference>
<organism evidence="2 3">
    <name type="scientific">Favolaschia claudopus</name>
    <dbReference type="NCBI Taxonomy" id="2862362"/>
    <lineage>
        <taxon>Eukaryota</taxon>
        <taxon>Fungi</taxon>
        <taxon>Dikarya</taxon>
        <taxon>Basidiomycota</taxon>
        <taxon>Agaricomycotina</taxon>
        <taxon>Agaricomycetes</taxon>
        <taxon>Agaricomycetidae</taxon>
        <taxon>Agaricales</taxon>
        <taxon>Marasmiineae</taxon>
        <taxon>Mycenaceae</taxon>
        <taxon>Favolaschia</taxon>
    </lineage>
</organism>
<evidence type="ECO:0000313" key="3">
    <source>
        <dbReference type="Proteomes" id="UP001362999"/>
    </source>
</evidence>
<reference evidence="2 3" key="1">
    <citation type="journal article" date="2024" name="J Genomics">
        <title>Draft genome sequencing and assembly of Favolaschia claudopus CIRM-BRFM 2984 isolated from oak limbs.</title>
        <authorList>
            <person name="Navarro D."/>
            <person name="Drula E."/>
            <person name="Chaduli D."/>
            <person name="Cazenave R."/>
            <person name="Ahrendt S."/>
            <person name="Wang J."/>
            <person name="Lipzen A."/>
            <person name="Daum C."/>
            <person name="Barry K."/>
            <person name="Grigoriev I.V."/>
            <person name="Favel A."/>
            <person name="Rosso M.N."/>
            <person name="Martin F."/>
        </authorList>
    </citation>
    <scope>NUCLEOTIDE SEQUENCE [LARGE SCALE GENOMIC DNA]</scope>
    <source>
        <strain evidence="2 3">CIRM-BRFM 2984</strain>
    </source>
</reference>
<comment type="caution">
    <text evidence="2">The sequence shown here is derived from an EMBL/GenBank/DDBJ whole genome shotgun (WGS) entry which is preliminary data.</text>
</comment>
<feature type="region of interest" description="Disordered" evidence="1">
    <location>
        <begin position="1"/>
        <end position="101"/>
    </location>
</feature>
<keyword evidence="3" id="KW-1185">Reference proteome</keyword>
<dbReference type="AlphaFoldDB" id="A0AAW0E6H6"/>
<feature type="compositionally biased region" description="Polar residues" evidence="1">
    <location>
        <begin position="33"/>
        <end position="48"/>
    </location>
</feature>
<evidence type="ECO:0000313" key="2">
    <source>
        <dbReference type="EMBL" id="KAK7059582.1"/>
    </source>
</evidence>
<accession>A0AAW0E6H6</accession>
<feature type="compositionally biased region" description="Basic and acidic residues" evidence="1">
    <location>
        <begin position="1"/>
        <end position="15"/>
    </location>
</feature>
<dbReference type="EMBL" id="JAWWNJ010000003">
    <property type="protein sequence ID" value="KAK7059582.1"/>
    <property type="molecule type" value="Genomic_DNA"/>
</dbReference>
<feature type="compositionally biased region" description="Acidic residues" evidence="1">
    <location>
        <begin position="68"/>
        <end position="78"/>
    </location>
</feature>
<sequence>MLVRDEHLRDQDAKPRLKRKFAQDTVPEAHTPSVDSNAETPATESSATPIGDSENDTGASSSGTIDGIESEEGTDEGEFAGMARNMERMVADDEDFGLPSLPDEDGISITIKELFDFDNREWTRLHIETASRSLDEEVELTELIDIGGVSADGGTVGLDVIAEAVLGAF</sequence>